<keyword evidence="4" id="KW-1185">Reference proteome</keyword>
<feature type="domain" description="Clp1 N-terminal" evidence="2">
    <location>
        <begin position="19"/>
        <end position="65"/>
    </location>
</feature>
<accession>A0A9X0D2H4</accession>
<evidence type="ECO:0000313" key="3">
    <source>
        <dbReference type="EMBL" id="KAJ7384176.1"/>
    </source>
</evidence>
<comment type="caution">
    <text evidence="3">The sequence shown here is derived from an EMBL/GenBank/DDBJ whole genome shotgun (WGS) entry which is preliminary data.</text>
</comment>
<proteinExistence type="predicted"/>
<sequence length="97" mass="11099">MEVDQEKGPPEDRQQWKTEKDTELRLEIPEGKGKAELVLLKGQGEVFGTELIKNKKFTFNAGSKLLFSPGMGALWKYPFQSPEQKLFKYLGLLVQLQ</sequence>
<evidence type="ECO:0000256" key="1">
    <source>
        <dbReference type="SAM" id="MobiDB-lite"/>
    </source>
</evidence>
<organism evidence="3 4">
    <name type="scientific">Desmophyllum pertusum</name>
    <dbReference type="NCBI Taxonomy" id="174260"/>
    <lineage>
        <taxon>Eukaryota</taxon>
        <taxon>Metazoa</taxon>
        <taxon>Cnidaria</taxon>
        <taxon>Anthozoa</taxon>
        <taxon>Hexacorallia</taxon>
        <taxon>Scleractinia</taxon>
        <taxon>Caryophylliina</taxon>
        <taxon>Caryophylliidae</taxon>
        <taxon>Desmophyllum</taxon>
    </lineage>
</organism>
<dbReference type="Pfam" id="PF16573">
    <property type="entry name" value="CLP1_N"/>
    <property type="match status" value="1"/>
</dbReference>
<dbReference type="InterPro" id="IPR038239">
    <property type="entry name" value="Clp1_N_sf"/>
</dbReference>
<dbReference type="OrthoDB" id="258143at2759"/>
<dbReference type="Proteomes" id="UP001163046">
    <property type="component" value="Unassembled WGS sequence"/>
</dbReference>
<gene>
    <name evidence="3" type="primary">CLP1_3</name>
    <name evidence="3" type="ORF">OS493_023505</name>
</gene>
<dbReference type="Gene3D" id="2.60.120.1030">
    <property type="entry name" value="Clp1, DNA binding domain"/>
    <property type="match status" value="1"/>
</dbReference>
<evidence type="ECO:0000259" key="2">
    <source>
        <dbReference type="Pfam" id="PF16573"/>
    </source>
</evidence>
<dbReference type="InterPro" id="IPR032324">
    <property type="entry name" value="Clp1_N"/>
</dbReference>
<dbReference type="AlphaFoldDB" id="A0A9X0D2H4"/>
<keyword evidence="3" id="KW-0808">Transferase</keyword>
<name>A0A9X0D2H4_9CNID</name>
<evidence type="ECO:0000313" key="4">
    <source>
        <dbReference type="Proteomes" id="UP001163046"/>
    </source>
</evidence>
<dbReference type="EMBL" id="MU825890">
    <property type="protein sequence ID" value="KAJ7384176.1"/>
    <property type="molecule type" value="Genomic_DNA"/>
</dbReference>
<protein>
    <submittedName>
        <fullName evidence="3">Cleavage polyadenylation factor subunit clp1</fullName>
        <ecNumber evidence="3">2.7.1.78</ecNumber>
    </submittedName>
</protein>
<reference evidence="3" key="1">
    <citation type="submission" date="2023-01" db="EMBL/GenBank/DDBJ databases">
        <title>Genome assembly of the deep-sea coral Lophelia pertusa.</title>
        <authorList>
            <person name="Herrera S."/>
            <person name="Cordes E."/>
        </authorList>
    </citation>
    <scope>NUCLEOTIDE SEQUENCE</scope>
    <source>
        <strain evidence="3">USNM1676648</strain>
        <tissue evidence="3">Polyp</tissue>
    </source>
</reference>
<dbReference type="GO" id="GO:0051734">
    <property type="term" value="F:ATP-dependent polynucleotide 5'-hydroxyl-kinase activity"/>
    <property type="evidence" value="ECO:0007669"/>
    <property type="project" value="UniProtKB-EC"/>
</dbReference>
<dbReference type="EC" id="2.7.1.78" evidence="3"/>
<feature type="region of interest" description="Disordered" evidence="1">
    <location>
        <begin position="1"/>
        <end position="24"/>
    </location>
</feature>